<proteinExistence type="predicted"/>
<dbReference type="Proteomes" id="UP000708208">
    <property type="component" value="Unassembled WGS sequence"/>
</dbReference>
<keyword evidence="2" id="KW-1185">Reference proteome</keyword>
<dbReference type="EMBL" id="CAJVCH010016792">
    <property type="protein sequence ID" value="CAG7681856.1"/>
    <property type="molecule type" value="Genomic_DNA"/>
</dbReference>
<name>A0A8J2J308_9HEXA</name>
<dbReference type="AlphaFoldDB" id="A0A8J2J308"/>
<reference evidence="1" key="1">
    <citation type="submission" date="2021-06" db="EMBL/GenBank/DDBJ databases">
        <authorList>
            <person name="Hodson N. C."/>
            <person name="Mongue J. A."/>
            <person name="Jaron S. K."/>
        </authorList>
    </citation>
    <scope>NUCLEOTIDE SEQUENCE</scope>
</reference>
<gene>
    <name evidence="1" type="ORF">AFUS01_LOCUS2867</name>
</gene>
<evidence type="ECO:0000313" key="1">
    <source>
        <dbReference type="EMBL" id="CAG7681856.1"/>
    </source>
</evidence>
<comment type="caution">
    <text evidence="1">The sequence shown here is derived from an EMBL/GenBank/DDBJ whole genome shotgun (WGS) entry which is preliminary data.</text>
</comment>
<protein>
    <submittedName>
        <fullName evidence="1">Uncharacterized protein</fullName>
    </submittedName>
</protein>
<sequence length="337" mass="37380">MHPVSAASVKAELREDHLALVMSTKKLCDELKKNQKYQINVRDNAHNDDNCSSFINESLLERMEKLERIALNLVKCVEFQSDIIWGPAPAVSVATVRESAVGRKNEDTVDVNRSDLATKEKPKLMLLKPVADVRAISRDVGSALQATVGVGVDESREIDTLSPSDSQLNQAKPRIALQQSEFTLLGANISQKFHQANPSYRNQLIEHCQGEFVKLIASVGKGSDHEIHAAKFLGFLAQLYIHIGNKASSRIKIFPVAIVELLRTLLGVQGSDLLKENLVCARELLQLMKPTLMEEPDPSLFEEVTKLKAQCDKLKANGCMNAELKRHLLATNSDFAY</sequence>
<accession>A0A8J2J308</accession>
<evidence type="ECO:0000313" key="2">
    <source>
        <dbReference type="Proteomes" id="UP000708208"/>
    </source>
</evidence>
<organism evidence="1 2">
    <name type="scientific">Allacma fusca</name>
    <dbReference type="NCBI Taxonomy" id="39272"/>
    <lineage>
        <taxon>Eukaryota</taxon>
        <taxon>Metazoa</taxon>
        <taxon>Ecdysozoa</taxon>
        <taxon>Arthropoda</taxon>
        <taxon>Hexapoda</taxon>
        <taxon>Collembola</taxon>
        <taxon>Symphypleona</taxon>
        <taxon>Sminthuridae</taxon>
        <taxon>Allacma</taxon>
    </lineage>
</organism>